<feature type="transmembrane region" description="Helical" evidence="1">
    <location>
        <begin position="343"/>
        <end position="362"/>
    </location>
</feature>
<evidence type="ECO:0000313" key="3">
    <source>
        <dbReference type="Proteomes" id="UP000064893"/>
    </source>
</evidence>
<keyword evidence="3" id="KW-1185">Reference proteome</keyword>
<protein>
    <recommendedName>
        <fullName evidence="4">Glycosyltransferase RgtA/B/C/D-like domain-containing protein</fullName>
    </recommendedName>
</protein>
<feature type="transmembrane region" description="Helical" evidence="1">
    <location>
        <begin position="255"/>
        <end position="277"/>
    </location>
</feature>
<feature type="transmembrane region" description="Helical" evidence="1">
    <location>
        <begin position="403"/>
        <end position="420"/>
    </location>
</feature>
<evidence type="ECO:0000256" key="1">
    <source>
        <dbReference type="SAM" id="Phobius"/>
    </source>
</evidence>
<feature type="transmembrane region" description="Helical" evidence="1">
    <location>
        <begin position="137"/>
        <end position="156"/>
    </location>
</feature>
<organism evidence="2 3">
    <name type="scientific">Salinivirga cyanobacteriivorans</name>
    <dbReference type="NCBI Taxonomy" id="1307839"/>
    <lineage>
        <taxon>Bacteria</taxon>
        <taxon>Pseudomonadati</taxon>
        <taxon>Bacteroidota</taxon>
        <taxon>Bacteroidia</taxon>
        <taxon>Bacteroidales</taxon>
        <taxon>Salinivirgaceae</taxon>
        <taxon>Salinivirga</taxon>
    </lineage>
</organism>
<evidence type="ECO:0000313" key="2">
    <source>
        <dbReference type="EMBL" id="ALO16648.1"/>
    </source>
</evidence>
<feature type="transmembrane region" description="Helical" evidence="1">
    <location>
        <begin position="35"/>
        <end position="54"/>
    </location>
</feature>
<keyword evidence="1" id="KW-0812">Transmembrane</keyword>
<dbReference type="RefSeq" id="WP_057954004.1">
    <property type="nucleotide sequence ID" value="NZ_CP013118.1"/>
</dbReference>
<feature type="transmembrane region" description="Helical" evidence="1">
    <location>
        <begin position="374"/>
        <end position="397"/>
    </location>
</feature>
<feature type="transmembrane region" description="Helical" evidence="1">
    <location>
        <begin position="191"/>
        <end position="207"/>
    </location>
</feature>
<feature type="transmembrane region" description="Helical" evidence="1">
    <location>
        <begin position="6"/>
        <end position="23"/>
    </location>
</feature>
<dbReference type="OrthoDB" id="1466112at2"/>
<name>A0A0S2I2I1_9BACT</name>
<sequence>MELLWSLVYLALIIWLIPKIPFFKNSGISASGIRIFFALKVIMGIALILVYRYYYPPGSADIFNYFNDSKVLHSALAINPYDYLSMITGIGDDAPHLMHYYDKMNFWLKDFNYNMFNDNKTVIRFNAIVMLFSFKNIFVHTYIINIFSLAGLVGIFRFLRQIIKTKKLIALIVVALPPSLLFWGSGLLKEGIVLFALGMLLYAIAQISRSQYSYRPYFILIFSLAVFSISKFYVLLAVIPAILSFYAAKATGKTWLPFLGVHLLLLIGIFILPYLGLPDIPETISKKQHDFINYVHSLNHVGSYIESPKLTTNFWDFIVHGFRGLFITLFRPHPFEVHNLATIPAALENVITALLIIASLIFRNKQLHTKSLLFLMSFTVILFALAGMTTPVLGALVRYKIPAQPFLYALLLMSINWDAIKKSLKSKWPAVLKVEMKLENYLFN</sequence>
<proteinExistence type="predicted"/>
<dbReference type="EMBL" id="CP013118">
    <property type="protein sequence ID" value="ALO16648.1"/>
    <property type="molecule type" value="Genomic_DNA"/>
</dbReference>
<feature type="transmembrane region" description="Helical" evidence="1">
    <location>
        <begin position="219"/>
        <end position="243"/>
    </location>
</feature>
<keyword evidence="1" id="KW-1133">Transmembrane helix</keyword>
<dbReference type="Proteomes" id="UP000064893">
    <property type="component" value="Chromosome"/>
</dbReference>
<dbReference type="STRING" id="1307839.L21SP5_03028"/>
<keyword evidence="1" id="KW-0472">Membrane</keyword>
<reference evidence="2 3" key="1">
    <citation type="submission" date="2015-11" db="EMBL/GenBank/DDBJ databases">
        <title>Description and complete genome sequence of a novel strain predominating in hypersaline microbial mats and representing a new family of the Bacteriodetes phylum.</title>
        <authorList>
            <person name="Spring S."/>
            <person name="Bunk B."/>
            <person name="Sproer C."/>
            <person name="Klenk H.-P."/>
        </authorList>
    </citation>
    <scope>NUCLEOTIDE SEQUENCE [LARGE SCALE GENOMIC DNA]</scope>
    <source>
        <strain evidence="2 3">L21-Spi-D4</strain>
    </source>
</reference>
<dbReference type="AlphaFoldDB" id="A0A0S2I2I1"/>
<gene>
    <name evidence="2" type="ORF">L21SP5_03028</name>
</gene>
<evidence type="ECO:0008006" key="4">
    <source>
        <dbReference type="Google" id="ProtNLM"/>
    </source>
</evidence>
<dbReference type="KEGG" id="blq:L21SP5_03028"/>
<accession>A0A0S2I2I1</accession>